<accession>A0ABD0LFI3</accession>
<dbReference type="EMBL" id="JACVVK020000053">
    <property type="protein sequence ID" value="KAK7498115.1"/>
    <property type="molecule type" value="Genomic_DNA"/>
</dbReference>
<evidence type="ECO:0000313" key="2">
    <source>
        <dbReference type="Proteomes" id="UP001519460"/>
    </source>
</evidence>
<name>A0ABD0LFI3_9CAEN</name>
<dbReference type="AlphaFoldDB" id="A0ABD0LFI3"/>
<protein>
    <submittedName>
        <fullName evidence="1">Uncharacterized protein</fullName>
    </submittedName>
</protein>
<organism evidence="1 2">
    <name type="scientific">Batillaria attramentaria</name>
    <dbReference type="NCBI Taxonomy" id="370345"/>
    <lineage>
        <taxon>Eukaryota</taxon>
        <taxon>Metazoa</taxon>
        <taxon>Spiralia</taxon>
        <taxon>Lophotrochozoa</taxon>
        <taxon>Mollusca</taxon>
        <taxon>Gastropoda</taxon>
        <taxon>Caenogastropoda</taxon>
        <taxon>Sorbeoconcha</taxon>
        <taxon>Cerithioidea</taxon>
        <taxon>Batillariidae</taxon>
        <taxon>Batillaria</taxon>
    </lineage>
</organism>
<gene>
    <name evidence="1" type="ORF">BaRGS_00010703</name>
</gene>
<evidence type="ECO:0000313" key="1">
    <source>
        <dbReference type="EMBL" id="KAK7498115.1"/>
    </source>
</evidence>
<sequence>MVGVLASCSVQAKRRLHGSGVTEPAVGEASSLRYTQLTVVTVRSGKFTGAFSLTASYSRDLQPEAGGRLLANQVGRELTLHEPSRRNQLIYHTQRAQLFSRGQPGSQTVLPHVVSVPSWSYPRYLDGQTAAFQRTITGPVVHVGPGARSAVNNSHAS</sequence>
<keyword evidence="2" id="KW-1185">Reference proteome</keyword>
<comment type="caution">
    <text evidence="1">The sequence shown here is derived from an EMBL/GenBank/DDBJ whole genome shotgun (WGS) entry which is preliminary data.</text>
</comment>
<reference evidence="1 2" key="1">
    <citation type="journal article" date="2023" name="Sci. Data">
        <title>Genome assembly of the Korean intertidal mud-creeper Batillaria attramentaria.</title>
        <authorList>
            <person name="Patra A.K."/>
            <person name="Ho P.T."/>
            <person name="Jun S."/>
            <person name="Lee S.J."/>
            <person name="Kim Y."/>
            <person name="Won Y.J."/>
        </authorList>
    </citation>
    <scope>NUCLEOTIDE SEQUENCE [LARGE SCALE GENOMIC DNA]</scope>
    <source>
        <strain evidence="1">Wonlab-2016</strain>
    </source>
</reference>
<proteinExistence type="predicted"/>
<dbReference type="Proteomes" id="UP001519460">
    <property type="component" value="Unassembled WGS sequence"/>
</dbReference>